<name>A0ACB9KVR1_BAUVA</name>
<dbReference type="Proteomes" id="UP000828941">
    <property type="component" value="Chromosome 13"/>
</dbReference>
<sequence length="91" mass="9827">MARSFTNVKLLSALVSNALTRRGYAATTQGIASRGGAASVSSKITKKAGEESAEKVSWVPDPKTGYYRPENTREIDVAELRATLLNKKLNN</sequence>
<evidence type="ECO:0000313" key="1">
    <source>
        <dbReference type="EMBL" id="KAI4301427.1"/>
    </source>
</evidence>
<protein>
    <submittedName>
        <fullName evidence="1">Uncharacterized protein</fullName>
    </submittedName>
</protein>
<dbReference type="EMBL" id="CM039438">
    <property type="protein sequence ID" value="KAI4301427.1"/>
    <property type="molecule type" value="Genomic_DNA"/>
</dbReference>
<proteinExistence type="predicted"/>
<evidence type="ECO:0000313" key="2">
    <source>
        <dbReference type="Proteomes" id="UP000828941"/>
    </source>
</evidence>
<accession>A0ACB9KVR1</accession>
<keyword evidence="2" id="KW-1185">Reference proteome</keyword>
<gene>
    <name evidence="1" type="ORF">L6164_034705</name>
</gene>
<comment type="caution">
    <text evidence="1">The sequence shown here is derived from an EMBL/GenBank/DDBJ whole genome shotgun (WGS) entry which is preliminary data.</text>
</comment>
<organism evidence="1 2">
    <name type="scientific">Bauhinia variegata</name>
    <name type="common">Purple orchid tree</name>
    <name type="synonym">Phanera variegata</name>
    <dbReference type="NCBI Taxonomy" id="167791"/>
    <lineage>
        <taxon>Eukaryota</taxon>
        <taxon>Viridiplantae</taxon>
        <taxon>Streptophyta</taxon>
        <taxon>Embryophyta</taxon>
        <taxon>Tracheophyta</taxon>
        <taxon>Spermatophyta</taxon>
        <taxon>Magnoliopsida</taxon>
        <taxon>eudicotyledons</taxon>
        <taxon>Gunneridae</taxon>
        <taxon>Pentapetalae</taxon>
        <taxon>rosids</taxon>
        <taxon>fabids</taxon>
        <taxon>Fabales</taxon>
        <taxon>Fabaceae</taxon>
        <taxon>Cercidoideae</taxon>
        <taxon>Cercideae</taxon>
        <taxon>Bauhiniinae</taxon>
        <taxon>Bauhinia</taxon>
    </lineage>
</organism>
<reference evidence="1 2" key="1">
    <citation type="journal article" date="2022" name="DNA Res.">
        <title>Chromosomal-level genome assembly of the orchid tree Bauhinia variegata (Leguminosae; Cercidoideae) supports the allotetraploid origin hypothesis of Bauhinia.</title>
        <authorList>
            <person name="Zhong Y."/>
            <person name="Chen Y."/>
            <person name="Zheng D."/>
            <person name="Pang J."/>
            <person name="Liu Y."/>
            <person name="Luo S."/>
            <person name="Meng S."/>
            <person name="Qian L."/>
            <person name="Wei D."/>
            <person name="Dai S."/>
            <person name="Zhou R."/>
        </authorList>
    </citation>
    <scope>NUCLEOTIDE SEQUENCE [LARGE SCALE GENOMIC DNA]</scope>
    <source>
        <strain evidence="1">BV-YZ2020</strain>
    </source>
</reference>